<dbReference type="Proteomes" id="UP000277204">
    <property type="component" value="Unassembled WGS sequence"/>
</dbReference>
<sequence>MIKVQPFIGFIAREFISQMISRDNAIMYNIQIICLLTTLRNARIVSDKTNNIRLTRKHTLNENNAIGFTTNPDASASGPTDIVNLSHVAKHTDLTCALVQHVKEATRYNPDSGSSFIRLILPHYEDDLKNTEYMQTLGKSDHAVLTLTSICLSKMNTRQLNANLTPGKQIYKILYTQHRQYIGQ</sequence>
<protein>
    <submittedName>
        <fullName evidence="1">Uncharacterized protein</fullName>
    </submittedName>
</protein>
<proteinExistence type="predicted"/>
<accession>A0A183M9Y0</accession>
<keyword evidence="2" id="KW-1185">Reference proteome</keyword>
<organism evidence="1 2">
    <name type="scientific">Schistosoma margrebowiei</name>
    <dbReference type="NCBI Taxonomy" id="48269"/>
    <lineage>
        <taxon>Eukaryota</taxon>
        <taxon>Metazoa</taxon>
        <taxon>Spiralia</taxon>
        <taxon>Lophotrochozoa</taxon>
        <taxon>Platyhelminthes</taxon>
        <taxon>Trematoda</taxon>
        <taxon>Digenea</taxon>
        <taxon>Strigeidida</taxon>
        <taxon>Schistosomatoidea</taxon>
        <taxon>Schistosomatidae</taxon>
        <taxon>Schistosoma</taxon>
    </lineage>
</organism>
<name>A0A183M9Y0_9TREM</name>
<dbReference type="EMBL" id="UZAI01008619">
    <property type="protein sequence ID" value="VDP02525.1"/>
    <property type="molecule type" value="Genomic_DNA"/>
</dbReference>
<evidence type="ECO:0000313" key="1">
    <source>
        <dbReference type="EMBL" id="VDP02525.1"/>
    </source>
</evidence>
<gene>
    <name evidence="1" type="ORF">SMRZ_LOCUS12855</name>
</gene>
<evidence type="ECO:0000313" key="2">
    <source>
        <dbReference type="Proteomes" id="UP000277204"/>
    </source>
</evidence>
<reference evidence="1 2" key="1">
    <citation type="submission" date="2018-11" db="EMBL/GenBank/DDBJ databases">
        <authorList>
            <consortium name="Pathogen Informatics"/>
        </authorList>
    </citation>
    <scope>NUCLEOTIDE SEQUENCE [LARGE SCALE GENOMIC DNA]</scope>
    <source>
        <strain evidence="1 2">Zambia</strain>
    </source>
</reference>
<dbReference type="AlphaFoldDB" id="A0A183M9Y0"/>